<dbReference type="PANTHER" id="PTHR11461">
    <property type="entry name" value="SERINE PROTEASE INHIBITOR, SERPIN"/>
    <property type="match status" value="1"/>
</dbReference>
<feature type="domain" description="Serpin" evidence="4">
    <location>
        <begin position="9"/>
        <end position="360"/>
    </location>
</feature>
<gene>
    <name evidence="5" type="ORF">M5D96_004671</name>
</gene>
<protein>
    <recommendedName>
        <fullName evidence="4">Serpin domain-containing protein</fullName>
    </recommendedName>
</protein>
<keyword evidence="1" id="KW-0646">Protease inhibitor</keyword>
<evidence type="ECO:0000256" key="1">
    <source>
        <dbReference type="ARBA" id="ARBA00022690"/>
    </source>
</evidence>
<evidence type="ECO:0000313" key="5">
    <source>
        <dbReference type="EMBL" id="KAI8043342.1"/>
    </source>
</evidence>
<sequence length="362" mass="41306">MSVAGQFVSDFYKRFAKDNLDKNICISPFSVEILMHMVYMGAGGKTAQELRKILKPPPNESQVAPRFKDILTNLEVNENEVILANRIYVNDEYQLVSGYNELVKDSFKAEAQTINLKNSDNAASVVNKWAIEVSSGRIRNIVSPNDMKPDLKVALLSAIYFKPEWLYKFNPKDTYIADFHVTAQKRIPVEMMRMSGNFGVKITFRLNAQYIYLPLRNSNLTMVIFLPLEVDGLEKVEKRISTYFFRTIHKEYVDLRLPKFKIEFSADVKNILGKMGIRDAFESSADLSGLVKPSKAPINKVFQKASFEVDEEGDDEDTPPIEEYNKCAGCGQWEFIAEHPFAYLIRDQHTTYIQGHVVNPGT</sequence>
<reference evidence="5" key="1">
    <citation type="journal article" date="2023" name="Genome Biol. Evol.">
        <title>Long-read-based Genome Assembly of Drosophila gunungcola Reveals Fewer Chemosensory Genes in Flower-breeding Species.</title>
        <authorList>
            <person name="Negi A."/>
            <person name="Liao B.Y."/>
            <person name="Yeh S.D."/>
        </authorList>
    </citation>
    <scope>NUCLEOTIDE SEQUENCE</scope>
    <source>
        <strain evidence="5">Sukarami</strain>
    </source>
</reference>
<evidence type="ECO:0000313" key="6">
    <source>
        <dbReference type="Proteomes" id="UP001059596"/>
    </source>
</evidence>
<evidence type="ECO:0000256" key="2">
    <source>
        <dbReference type="ARBA" id="ARBA00022900"/>
    </source>
</evidence>
<organism evidence="5 6">
    <name type="scientific">Drosophila gunungcola</name>
    <name type="common">fruit fly</name>
    <dbReference type="NCBI Taxonomy" id="103775"/>
    <lineage>
        <taxon>Eukaryota</taxon>
        <taxon>Metazoa</taxon>
        <taxon>Ecdysozoa</taxon>
        <taxon>Arthropoda</taxon>
        <taxon>Hexapoda</taxon>
        <taxon>Insecta</taxon>
        <taxon>Pterygota</taxon>
        <taxon>Neoptera</taxon>
        <taxon>Endopterygota</taxon>
        <taxon>Diptera</taxon>
        <taxon>Brachycera</taxon>
        <taxon>Muscomorpha</taxon>
        <taxon>Ephydroidea</taxon>
        <taxon>Drosophilidae</taxon>
        <taxon>Drosophila</taxon>
        <taxon>Sophophora</taxon>
    </lineage>
</organism>
<dbReference type="Proteomes" id="UP001059596">
    <property type="component" value="Unassembled WGS sequence"/>
</dbReference>
<keyword evidence="6" id="KW-1185">Reference proteome</keyword>
<dbReference type="Gene3D" id="2.30.39.10">
    <property type="entry name" value="Alpha-1-antitrypsin, domain 1"/>
    <property type="match status" value="1"/>
</dbReference>
<dbReference type="SMART" id="SM00093">
    <property type="entry name" value="SERPIN"/>
    <property type="match status" value="1"/>
</dbReference>
<keyword evidence="2" id="KW-0722">Serine protease inhibitor</keyword>
<dbReference type="InterPro" id="IPR042185">
    <property type="entry name" value="Serpin_sf_2"/>
</dbReference>
<dbReference type="InterPro" id="IPR000215">
    <property type="entry name" value="Serpin_fam"/>
</dbReference>
<dbReference type="EMBL" id="JAMKOV010000002">
    <property type="protein sequence ID" value="KAI8043342.1"/>
    <property type="molecule type" value="Genomic_DNA"/>
</dbReference>
<dbReference type="InterPro" id="IPR023796">
    <property type="entry name" value="Serpin_dom"/>
</dbReference>
<accession>A0A9Q0BSV2</accession>
<evidence type="ECO:0000256" key="3">
    <source>
        <dbReference type="RuleBase" id="RU000411"/>
    </source>
</evidence>
<evidence type="ECO:0000259" key="4">
    <source>
        <dbReference type="SMART" id="SM00093"/>
    </source>
</evidence>
<dbReference type="GO" id="GO:0004867">
    <property type="term" value="F:serine-type endopeptidase inhibitor activity"/>
    <property type="evidence" value="ECO:0007669"/>
    <property type="project" value="UniProtKB-KW"/>
</dbReference>
<dbReference type="Gene3D" id="3.30.497.10">
    <property type="entry name" value="Antithrombin, subunit I, domain 2"/>
    <property type="match status" value="1"/>
</dbReference>
<dbReference type="AlphaFoldDB" id="A0A9Q0BSV2"/>
<dbReference type="PANTHER" id="PTHR11461:SF372">
    <property type="entry name" value="ACCESSORY GLAND PROTEIN ACP76A-RELATED"/>
    <property type="match status" value="1"/>
</dbReference>
<dbReference type="Pfam" id="PF00079">
    <property type="entry name" value="Serpin"/>
    <property type="match status" value="1"/>
</dbReference>
<dbReference type="CDD" id="cd19954">
    <property type="entry name" value="serpin42Dd-like_insects"/>
    <property type="match status" value="1"/>
</dbReference>
<comment type="caution">
    <text evidence="5">The sequence shown here is derived from an EMBL/GenBank/DDBJ whole genome shotgun (WGS) entry which is preliminary data.</text>
</comment>
<dbReference type="InterPro" id="IPR036186">
    <property type="entry name" value="Serpin_sf"/>
</dbReference>
<comment type="similarity">
    <text evidence="3">Belongs to the serpin family.</text>
</comment>
<dbReference type="GO" id="GO:0005615">
    <property type="term" value="C:extracellular space"/>
    <property type="evidence" value="ECO:0007669"/>
    <property type="project" value="InterPro"/>
</dbReference>
<name>A0A9Q0BSV2_9MUSC</name>
<proteinExistence type="inferred from homology"/>
<dbReference type="InterPro" id="IPR042178">
    <property type="entry name" value="Serpin_sf_1"/>
</dbReference>
<dbReference type="SUPFAM" id="SSF56574">
    <property type="entry name" value="Serpins"/>
    <property type="match status" value="1"/>
</dbReference>